<dbReference type="RefSeq" id="XP_071906298.1">
    <property type="nucleotide sequence ID" value="XM_072050197.1"/>
</dbReference>
<accession>A0ABM4UG86</accession>
<sequence length="166" mass="18257">MVHKVQLHMLSVVLRLSSSSPVRSDLLFRSCAFFFLSSEVGSSLQPQPSYRPRRSHLHCWLQILCRSFGKNFGLLLLCCIKLSSSSPVRSDLLFRLVTAQGRATAIIASMSISGIQGQPLEITGSMKSQYGNLKPVADNMSVEVEKSVSLSTESHVETDATEDILV</sequence>
<evidence type="ECO:0000313" key="1">
    <source>
        <dbReference type="Proteomes" id="UP001652660"/>
    </source>
</evidence>
<organism evidence="1 2">
    <name type="scientific">Coffea arabica</name>
    <name type="common">Arabian coffee</name>
    <dbReference type="NCBI Taxonomy" id="13443"/>
    <lineage>
        <taxon>Eukaryota</taxon>
        <taxon>Viridiplantae</taxon>
        <taxon>Streptophyta</taxon>
        <taxon>Embryophyta</taxon>
        <taxon>Tracheophyta</taxon>
        <taxon>Spermatophyta</taxon>
        <taxon>Magnoliopsida</taxon>
        <taxon>eudicotyledons</taxon>
        <taxon>Gunneridae</taxon>
        <taxon>Pentapetalae</taxon>
        <taxon>asterids</taxon>
        <taxon>lamiids</taxon>
        <taxon>Gentianales</taxon>
        <taxon>Rubiaceae</taxon>
        <taxon>Ixoroideae</taxon>
        <taxon>Gardenieae complex</taxon>
        <taxon>Bertiereae - Coffeeae clade</taxon>
        <taxon>Coffeeae</taxon>
        <taxon>Coffea</taxon>
    </lineage>
</organism>
<dbReference type="GeneID" id="140007511"/>
<dbReference type="Proteomes" id="UP001652660">
    <property type="component" value="Chromosome 1c"/>
</dbReference>
<reference evidence="1" key="1">
    <citation type="journal article" date="2025" name="Foods">
        <title>Unveiling the Microbial Signatures of Arabica Coffee Cherries: Insights into Ripeness Specific Diversity, Functional Traits, and Implications for Quality and Safety.</title>
        <authorList>
            <consortium name="RefSeq"/>
            <person name="Tenea G.N."/>
            <person name="Cifuentes V."/>
            <person name="Reyes P."/>
            <person name="Cevallos-Vallejos M."/>
        </authorList>
    </citation>
    <scope>NUCLEOTIDE SEQUENCE [LARGE SCALE GENOMIC DNA]</scope>
</reference>
<evidence type="ECO:0000313" key="2">
    <source>
        <dbReference type="RefSeq" id="XP_071906298.1"/>
    </source>
</evidence>
<reference evidence="2" key="2">
    <citation type="submission" date="2025-08" db="UniProtKB">
        <authorList>
            <consortium name="RefSeq"/>
        </authorList>
    </citation>
    <scope>IDENTIFICATION</scope>
    <source>
        <tissue evidence="2">Leaves</tissue>
    </source>
</reference>
<name>A0ABM4UG86_COFAR</name>
<keyword evidence="1" id="KW-1185">Reference proteome</keyword>
<proteinExistence type="predicted"/>
<gene>
    <name evidence="2" type="primary">LOC140007511</name>
</gene>
<protein>
    <submittedName>
        <fullName evidence="2">Uncharacterized protein</fullName>
    </submittedName>
</protein>